<dbReference type="PATRIC" id="fig|1230458.4.peg.167"/>
<organism evidence="1 2">
    <name type="scientific">Natrialba taiwanensis DSM 12281</name>
    <dbReference type="NCBI Taxonomy" id="1230458"/>
    <lineage>
        <taxon>Archaea</taxon>
        <taxon>Methanobacteriati</taxon>
        <taxon>Methanobacteriota</taxon>
        <taxon>Stenosarchaea group</taxon>
        <taxon>Halobacteria</taxon>
        <taxon>Halobacteriales</taxon>
        <taxon>Natrialbaceae</taxon>
        <taxon>Natrialba</taxon>
    </lineage>
</organism>
<reference evidence="1 2" key="1">
    <citation type="journal article" date="2014" name="PLoS Genet.">
        <title>Phylogenetically driven sequencing of extremely halophilic archaea reveals strategies for static and dynamic osmo-response.</title>
        <authorList>
            <person name="Becker E.A."/>
            <person name="Seitzer P.M."/>
            <person name="Tritt A."/>
            <person name="Larsen D."/>
            <person name="Krusor M."/>
            <person name="Yao A.I."/>
            <person name="Wu D."/>
            <person name="Madern D."/>
            <person name="Eisen J.A."/>
            <person name="Darling A.E."/>
            <person name="Facciotti M.T."/>
        </authorList>
    </citation>
    <scope>NUCLEOTIDE SEQUENCE [LARGE SCALE GENOMIC DNA]</scope>
    <source>
        <strain evidence="1 2">DSM 12281</strain>
    </source>
</reference>
<protein>
    <submittedName>
        <fullName evidence="1">Uncharacterized protein</fullName>
    </submittedName>
</protein>
<gene>
    <name evidence="1" type="ORF">C484_00905</name>
</gene>
<keyword evidence="2" id="KW-1185">Reference proteome</keyword>
<sequence length="205" mass="22583">MPLRTETYDLDDEEERIEDELGELAEVLESIENDNPAALGLLERQERLQTQLQGIRWARDEAFEADYAPAWDEDVAEITLAGLTGGEFGAMQDDLESDGAGSGAARVYQVERGTEDAPYIDDSMGEDQRISTVANLPVHYLIWAEARIGELTGMGEDQRISTVANLPVHYLIWAEARIGELTGMGGNAEINYGDLLEESQAETST</sequence>
<comment type="caution">
    <text evidence="1">The sequence shown here is derived from an EMBL/GenBank/DDBJ whole genome shotgun (WGS) entry which is preliminary data.</text>
</comment>
<name>M0AGP7_9EURY</name>
<evidence type="ECO:0000313" key="2">
    <source>
        <dbReference type="Proteomes" id="UP000011648"/>
    </source>
</evidence>
<dbReference type="Proteomes" id="UP000011648">
    <property type="component" value="Unassembled WGS sequence"/>
</dbReference>
<accession>M0AGP7</accession>
<dbReference type="OrthoDB" id="202810at2157"/>
<evidence type="ECO:0000313" key="1">
    <source>
        <dbReference type="EMBL" id="ELY96538.1"/>
    </source>
</evidence>
<dbReference type="RefSeq" id="WP_006824094.1">
    <property type="nucleotide sequence ID" value="NZ_AOIL01000007.1"/>
</dbReference>
<proteinExistence type="predicted"/>
<dbReference type="AlphaFoldDB" id="M0AGP7"/>
<dbReference type="STRING" id="1230458.C484_00905"/>
<dbReference type="EMBL" id="AOIL01000007">
    <property type="protein sequence ID" value="ELY96538.1"/>
    <property type="molecule type" value="Genomic_DNA"/>
</dbReference>